<feature type="chain" id="PRO_5040957679" description="Lipoprotein" evidence="1">
    <location>
        <begin position="18"/>
        <end position="105"/>
    </location>
</feature>
<dbReference type="PROSITE" id="PS51257">
    <property type="entry name" value="PROKAR_LIPOPROTEIN"/>
    <property type="match status" value="1"/>
</dbReference>
<evidence type="ECO:0000313" key="3">
    <source>
        <dbReference type="Proteomes" id="UP001151081"/>
    </source>
</evidence>
<dbReference type="RefSeq" id="WP_272419032.1">
    <property type="nucleotide sequence ID" value="NZ_JAGTJJ010000019.1"/>
</dbReference>
<comment type="caution">
    <text evidence="2">The sequence shown here is derived from an EMBL/GenBank/DDBJ whole genome shotgun (WGS) entry which is preliminary data.</text>
</comment>
<feature type="signal peptide" evidence="1">
    <location>
        <begin position="1"/>
        <end position="17"/>
    </location>
</feature>
<dbReference type="Proteomes" id="UP001151081">
    <property type="component" value="Unassembled WGS sequence"/>
</dbReference>
<protein>
    <recommendedName>
        <fullName evidence="4">Lipoprotein</fullName>
    </recommendedName>
</protein>
<reference evidence="2 3" key="1">
    <citation type="submission" date="2021-04" db="EMBL/GenBank/DDBJ databases">
        <title>Genome analysis of Polyangium sp.</title>
        <authorList>
            <person name="Li Y."/>
            <person name="Wang J."/>
        </authorList>
    </citation>
    <scope>NUCLEOTIDE SEQUENCE [LARGE SCALE GENOMIC DNA]</scope>
    <source>
        <strain evidence="2 3">SDU14</strain>
    </source>
</reference>
<keyword evidence="3" id="KW-1185">Reference proteome</keyword>
<gene>
    <name evidence="2" type="ORF">KEG57_27615</name>
</gene>
<sequence>MRTLSRTLGLAALVVLAGTGLGCAPYGALCEDEMLCRDGNDADIDACIVGYESREDVASIYGCEDRWDDYLTCLELELRCDGGNTWTHRGDCDDERNRFNDCVGD</sequence>
<accession>A0A9X4AVG7</accession>
<keyword evidence="1" id="KW-0732">Signal</keyword>
<evidence type="ECO:0000313" key="2">
    <source>
        <dbReference type="EMBL" id="MDC3984307.1"/>
    </source>
</evidence>
<organism evidence="2 3">
    <name type="scientific">Polyangium jinanense</name>
    <dbReference type="NCBI Taxonomy" id="2829994"/>
    <lineage>
        <taxon>Bacteria</taxon>
        <taxon>Pseudomonadati</taxon>
        <taxon>Myxococcota</taxon>
        <taxon>Polyangia</taxon>
        <taxon>Polyangiales</taxon>
        <taxon>Polyangiaceae</taxon>
        <taxon>Polyangium</taxon>
    </lineage>
</organism>
<proteinExistence type="predicted"/>
<name>A0A9X4AVG7_9BACT</name>
<evidence type="ECO:0000256" key="1">
    <source>
        <dbReference type="SAM" id="SignalP"/>
    </source>
</evidence>
<dbReference type="EMBL" id="JAGTJJ010000019">
    <property type="protein sequence ID" value="MDC3984307.1"/>
    <property type="molecule type" value="Genomic_DNA"/>
</dbReference>
<dbReference type="AlphaFoldDB" id="A0A9X4AVG7"/>
<evidence type="ECO:0008006" key="4">
    <source>
        <dbReference type="Google" id="ProtNLM"/>
    </source>
</evidence>